<dbReference type="PROSITE" id="PS51257">
    <property type="entry name" value="PROKAR_LIPOPROTEIN"/>
    <property type="match status" value="1"/>
</dbReference>
<evidence type="ECO:0000313" key="1">
    <source>
        <dbReference type="EMBL" id="GAA3572732.1"/>
    </source>
</evidence>
<protein>
    <recommendedName>
        <fullName evidence="3">Lipocalin-like domain-containing protein</fullName>
    </recommendedName>
</protein>
<dbReference type="EMBL" id="BAABCY010000063">
    <property type="protein sequence ID" value="GAA3572732.1"/>
    <property type="molecule type" value="Genomic_DNA"/>
</dbReference>
<sequence length="136" mass="15885">MVKENAMKKIMWIFVFCSTLLSCSKGGTVIIDEAIIGTWQVVEFIDDIYDPDNQYDVLGVWEPVENGSVYEFKSNGEVVFTRPSGISEAKYETKEETVFYYFNDKKFNYQAHYEIDELGFLYLMQFESVKMKKLSN</sequence>
<reference evidence="2" key="1">
    <citation type="journal article" date="2019" name="Int. J. Syst. Evol. Microbiol.">
        <title>The Global Catalogue of Microorganisms (GCM) 10K type strain sequencing project: providing services to taxonomists for standard genome sequencing and annotation.</title>
        <authorList>
            <consortium name="The Broad Institute Genomics Platform"/>
            <consortium name="The Broad Institute Genome Sequencing Center for Infectious Disease"/>
            <person name="Wu L."/>
            <person name="Ma J."/>
        </authorList>
    </citation>
    <scope>NUCLEOTIDE SEQUENCE [LARGE SCALE GENOMIC DNA]</scope>
    <source>
        <strain evidence="2">JCM 17111</strain>
    </source>
</reference>
<name>A0ABP6XV31_9FLAO</name>
<accession>A0ABP6XV31</accession>
<evidence type="ECO:0008006" key="3">
    <source>
        <dbReference type="Google" id="ProtNLM"/>
    </source>
</evidence>
<organism evidence="1 2">
    <name type="scientific">Snuella lapsa</name>
    <dbReference type="NCBI Taxonomy" id="870481"/>
    <lineage>
        <taxon>Bacteria</taxon>
        <taxon>Pseudomonadati</taxon>
        <taxon>Bacteroidota</taxon>
        <taxon>Flavobacteriia</taxon>
        <taxon>Flavobacteriales</taxon>
        <taxon>Flavobacteriaceae</taxon>
        <taxon>Snuella</taxon>
    </lineage>
</organism>
<dbReference type="Proteomes" id="UP001500954">
    <property type="component" value="Unassembled WGS sequence"/>
</dbReference>
<proteinExistence type="predicted"/>
<keyword evidence="2" id="KW-1185">Reference proteome</keyword>
<gene>
    <name evidence="1" type="ORF">GCM10022395_22460</name>
</gene>
<comment type="caution">
    <text evidence="1">The sequence shown here is derived from an EMBL/GenBank/DDBJ whole genome shotgun (WGS) entry which is preliminary data.</text>
</comment>
<evidence type="ECO:0000313" key="2">
    <source>
        <dbReference type="Proteomes" id="UP001500954"/>
    </source>
</evidence>